<protein>
    <recommendedName>
        <fullName evidence="3">Peptidase M50</fullName>
    </recommendedName>
</protein>
<reference evidence="1 2" key="1">
    <citation type="submission" date="2020-12" db="EMBL/GenBank/DDBJ databases">
        <title>Complete genome sequence of Mycobacterium heckeshornense JCM 15655T, closely related to a pathogenic non-tuberculous mycobacterial species Mycobacterium xenopi.</title>
        <authorList>
            <person name="Yoshida M."/>
            <person name="Fukano H."/>
            <person name="Asakura T."/>
            <person name="Suzuki M."/>
            <person name="Hoshino Y."/>
        </authorList>
    </citation>
    <scope>NUCLEOTIDE SEQUENCE [LARGE SCALE GENOMIC DNA]</scope>
    <source>
        <strain evidence="1 2">JCM 15655</strain>
    </source>
</reference>
<keyword evidence="2" id="KW-1185">Reference proteome</keyword>
<accession>A0A7R7JHV6</accession>
<organism evidence="1 2">
    <name type="scientific">Mycobacterium heckeshornense</name>
    <dbReference type="NCBI Taxonomy" id="110505"/>
    <lineage>
        <taxon>Bacteria</taxon>
        <taxon>Bacillati</taxon>
        <taxon>Actinomycetota</taxon>
        <taxon>Actinomycetes</taxon>
        <taxon>Mycobacteriales</taxon>
        <taxon>Mycobacteriaceae</taxon>
        <taxon>Mycobacterium</taxon>
    </lineage>
</organism>
<evidence type="ECO:0008006" key="3">
    <source>
        <dbReference type="Google" id="ProtNLM"/>
    </source>
</evidence>
<dbReference type="Proteomes" id="UP000595446">
    <property type="component" value="Chromosome"/>
</dbReference>
<gene>
    <name evidence="1" type="ORF">MHEC_44300</name>
</gene>
<evidence type="ECO:0000313" key="2">
    <source>
        <dbReference type="Proteomes" id="UP000595446"/>
    </source>
</evidence>
<dbReference type="EMBL" id="AP024237">
    <property type="protein sequence ID" value="BCO37997.1"/>
    <property type="molecule type" value="Genomic_DNA"/>
</dbReference>
<dbReference type="AlphaFoldDB" id="A0A7R7JHV6"/>
<sequence>MFLLAIVVQPVTHTIPVVCEDVWNTAVLVFGDRPVMRPLTGLPLVRIDGPADIDAAIGKFRRLVVVGEDADLAAVLARLLRADRLDIEVGFVPRRCSAAARVYGLRAGRRAARRARRGRARLMPLIRDETGAVIVGGAVWRGAEGPLHGEAVVDDTTLFDGDVAGVRVEPTAVLPGLRARVLGAWPRRWVAGRAAQLGCTGVVVTRDGVPAGRPARRSTFYRHTRGWLLVR</sequence>
<proteinExistence type="predicted"/>
<name>A0A7R7JHV6_9MYCO</name>
<evidence type="ECO:0000313" key="1">
    <source>
        <dbReference type="EMBL" id="BCO37997.1"/>
    </source>
</evidence>